<dbReference type="PANTHER" id="PTHR11040:SF140">
    <property type="entry name" value="ZRT (ZRT), IRT- (IRT-) LIKE PROTEIN TRANSPORTER"/>
    <property type="match status" value="1"/>
</dbReference>
<gene>
    <name evidence="6" type="ORF">IMG5_082100</name>
</gene>
<evidence type="ECO:0000256" key="1">
    <source>
        <dbReference type="ARBA" id="ARBA00004141"/>
    </source>
</evidence>
<dbReference type="GO" id="GO:0005385">
    <property type="term" value="F:zinc ion transmembrane transporter activity"/>
    <property type="evidence" value="ECO:0007669"/>
    <property type="project" value="TreeGrafter"/>
</dbReference>
<feature type="transmembrane region" description="Helical" evidence="5">
    <location>
        <begin position="50"/>
        <end position="72"/>
    </location>
</feature>
<dbReference type="InParanoid" id="G0QQP5"/>
<feature type="transmembrane region" description="Helical" evidence="5">
    <location>
        <begin position="111"/>
        <end position="130"/>
    </location>
</feature>
<dbReference type="OrthoDB" id="10263369at2759"/>
<dbReference type="EMBL" id="GL983664">
    <property type="protein sequence ID" value="EGR32463.1"/>
    <property type="molecule type" value="Genomic_DNA"/>
</dbReference>
<keyword evidence="3 5" id="KW-1133">Transmembrane helix</keyword>
<evidence type="ECO:0000256" key="2">
    <source>
        <dbReference type="ARBA" id="ARBA00022692"/>
    </source>
</evidence>
<dbReference type="Proteomes" id="UP000008983">
    <property type="component" value="Unassembled WGS sequence"/>
</dbReference>
<keyword evidence="4 5" id="KW-0472">Membrane</keyword>
<reference evidence="6 7" key="1">
    <citation type="submission" date="2011-07" db="EMBL/GenBank/DDBJ databases">
        <authorList>
            <person name="Coyne R."/>
            <person name="Brami D."/>
            <person name="Johnson J."/>
            <person name="Hostetler J."/>
            <person name="Hannick L."/>
            <person name="Clark T."/>
            <person name="Cassidy-Hanley D."/>
            <person name="Inman J."/>
        </authorList>
    </citation>
    <scope>NUCLEOTIDE SEQUENCE [LARGE SCALE GENOMIC DNA]</scope>
    <source>
        <strain evidence="6 7">G5</strain>
    </source>
</reference>
<sequence>MSISKQRLAIGLEKDWIKCLVIFGAVLIHKWIEGLTLGNYMRKSNINKKVTTIMIIIFAIMNTIGIGIGWILCDSEKFYMSIYMSISAGTFFYITTIIILEEEFNNIKYRFLKFFTFLIAVGIGSCFWFLEQYINQER</sequence>
<dbReference type="eggNOG" id="KOG1558">
    <property type="taxonomic scope" value="Eukaryota"/>
</dbReference>
<dbReference type="GeneID" id="14908622"/>
<organism evidence="6 7">
    <name type="scientific">Ichthyophthirius multifiliis</name>
    <name type="common">White spot disease agent</name>
    <name type="synonym">Ich</name>
    <dbReference type="NCBI Taxonomy" id="5932"/>
    <lineage>
        <taxon>Eukaryota</taxon>
        <taxon>Sar</taxon>
        <taxon>Alveolata</taxon>
        <taxon>Ciliophora</taxon>
        <taxon>Intramacronucleata</taxon>
        <taxon>Oligohymenophorea</taxon>
        <taxon>Hymenostomatida</taxon>
        <taxon>Ophryoglenina</taxon>
        <taxon>Ichthyophthirius</taxon>
    </lineage>
</organism>
<keyword evidence="2 5" id="KW-0812">Transmembrane</keyword>
<dbReference type="Pfam" id="PF02535">
    <property type="entry name" value="Zip"/>
    <property type="match status" value="1"/>
</dbReference>
<evidence type="ECO:0000256" key="3">
    <source>
        <dbReference type="ARBA" id="ARBA00022989"/>
    </source>
</evidence>
<dbReference type="STRING" id="857967.G0QQP5"/>
<evidence type="ECO:0000313" key="7">
    <source>
        <dbReference type="Proteomes" id="UP000008983"/>
    </source>
</evidence>
<keyword evidence="7" id="KW-1185">Reference proteome</keyword>
<dbReference type="GO" id="GO:0016020">
    <property type="term" value="C:membrane"/>
    <property type="evidence" value="ECO:0007669"/>
    <property type="project" value="UniProtKB-SubCell"/>
</dbReference>
<dbReference type="InterPro" id="IPR003689">
    <property type="entry name" value="ZIP"/>
</dbReference>
<name>G0QQP5_ICHMU</name>
<protein>
    <submittedName>
        <fullName evidence="6">Zip zinc transporter family protein, putative</fullName>
    </submittedName>
</protein>
<evidence type="ECO:0000256" key="4">
    <source>
        <dbReference type="ARBA" id="ARBA00023136"/>
    </source>
</evidence>
<proteinExistence type="predicted"/>
<dbReference type="PANTHER" id="PTHR11040">
    <property type="entry name" value="ZINC/IRON TRANSPORTER"/>
    <property type="match status" value="1"/>
</dbReference>
<evidence type="ECO:0000313" key="6">
    <source>
        <dbReference type="EMBL" id="EGR32463.1"/>
    </source>
</evidence>
<accession>G0QQP5</accession>
<dbReference type="RefSeq" id="XP_004036449.1">
    <property type="nucleotide sequence ID" value="XM_004036401.1"/>
</dbReference>
<dbReference type="AlphaFoldDB" id="G0QQP5"/>
<comment type="subcellular location">
    <subcellularLocation>
        <location evidence="1">Membrane</location>
        <topology evidence="1">Multi-pass membrane protein</topology>
    </subcellularLocation>
</comment>
<feature type="transmembrane region" description="Helical" evidence="5">
    <location>
        <begin position="78"/>
        <end position="99"/>
    </location>
</feature>
<evidence type="ECO:0000256" key="5">
    <source>
        <dbReference type="SAM" id="Phobius"/>
    </source>
</evidence>